<gene>
    <name evidence="1" type="ORF">D3P04_08665</name>
</gene>
<reference evidence="2" key="1">
    <citation type="submission" date="2018-09" db="EMBL/GenBank/DDBJ databases">
        <title>Acidovorax cavernicola nov. sp. isolated from Gruta de las Maravillas (Aracena, Spain).</title>
        <authorList>
            <person name="Jurado V."/>
            <person name="Gutierrez-Patricio S."/>
            <person name="Gonzalez-Pimentel J.L."/>
            <person name="Miller A.Z."/>
            <person name="Laiz L."/>
            <person name="Saiz-Jimenez C."/>
        </authorList>
    </citation>
    <scope>NUCLEOTIDE SEQUENCE [LARGE SCALE GENOMIC DNA]</scope>
    <source>
        <strain evidence="2">1011MAR3C25</strain>
    </source>
</reference>
<comment type="caution">
    <text evidence="1">The sequence shown here is derived from an EMBL/GenBank/DDBJ whole genome shotgun (WGS) entry which is preliminary data.</text>
</comment>
<protein>
    <submittedName>
        <fullName evidence="1">Thiocillin family RiPP</fullName>
    </submittedName>
</protein>
<dbReference type="EMBL" id="QZCG01000005">
    <property type="protein sequence ID" value="RJE85815.1"/>
    <property type="molecule type" value="Genomic_DNA"/>
</dbReference>
<organism evidence="1 2">
    <name type="scientific">Paracoccus onubensis</name>
    <dbReference type="NCBI Taxonomy" id="1675788"/>
    <lineage>
        <taxon>Bacteria</taxon>
        <taxon>Pseudomonadati</taxon>
        <taxon>Pseudomonadota</taxon>
        <taxon>Alphaproteobacteria</taxon>
        <taxon>Rhodobacterales</taxon>
        <taxon>Paracoccaceae</taxon>
        <taxon>Paracoccus</taxon>
    </lineage>
</organism>
<evidence type="ECO:0000313" key="1">
    <source>
        <dbReference type="EMBL" id="RJE85815.1"/>
    </source>
</evidence>
<dbReference type="NCBIfam" id="NF033482">
    <property type="entry name" value="RiPP_thiocil"/>
    <property type="match status" value="1"/>
</dbReference>
<accession>A0A418SY36</accession>
<dbReference type="Proteomes" id="UP000284202">
    <property type="component" value="Unassembled WGS sequence"/>
</dbReference>
<dbReference type="RefSeq" id="WP_119747901.1">
    <property type="nucleotide sequence ID" value="NZ_QZCG01000005.1"/>
</dbReference>
<sequence>MDIKASALDTHVFDLHADNELDLFAEELPEQVQLVSDCLSSASSASCCTCTGSFGSVGSVVSCG</sequence>
<evidence type="ECO:0000313" key="2">
    <source>
        <dbReference type="Proteomes" id="UP000284202"/>
    </source>
</evidence>
<dbReference type="AlphaFoldDB" id="A0A418SY36"/>
<name>A0A418SY36_9RHOB</name>
<proteinExistence type="predicted"/>
<keyword evidence="2" id="KW-1185">Reference proteome</keyword>
<dbReference type="InterPro" id="IPR049803">
    <property type="entry name" value="RiPP_thiocil-like"/>
</dbReference>